<proteinExistence type="predicted"/>
<feature type="transmembrane region" description="Helical" evidence="1">
    <location>
        <begin position="138"/>
        <end position="161"/>
    </location>
</feature>
<evidence type="ECO:0008006" key="4">
    <source>
        <dbReference type="Google" id="ProtNLM"/>
    </source>
</evidence>
<feature type="transmembrane region" description="Helical" evidence="1">
    <location>
        <begin position="213"/>
        <end position="237"/>
    </location>
</feature>
<dbReference type="AlphaFoldDB" id="A0AAD1UHC0"/>
<feature type="transmembrane region" description="Helical" evidence="1">
    <location>
        <begin position="167"/>
        <end position="192"/>
    </location>
</feature>
<dbReference type="Proteomes" id="UP001295684">
    <property type="component" value="Unassembled WGS sequence"/>
</dbReference>
<keyword evidence="1" id="KW-0812">Transmembrane</keyword>
<name>A0AAD1UHC0_EUPCR</name>
<evidence type="ECO:0000313" key="3">
    <source>
        <dbReference type="Proteomes" id="UP001295684"/>
    </source>
</evidence>
<feature type="transmembrane region" description="Helical" evidence="1">
    <location>
        <begin position="257"/>
        <end position="278"/>
    </location>
</feature>
<reference evidence="2" key="1">
    <citation type="submission" date="2023-07" db="EMBL/GenBank/DDBJ databases">
        <authorList>
            <consortium name="AG Swart"/>
            <person name="Singh M."/>
            <person name="Singh A."/>
            <person name="Seah K."/>
            <person name="Emmerich C."/>
        </authorList>
    </citation>
    <scope>NUCLEOTIDE SEQUENCE</scope>
    <source>
        <strain evidence="2">DP1</strain>
    </source>
</reference>
<gene>
    <name evidence="2" type="ORF">ECRASSUSDP1_LOCUS9240</name>
</gene>
<keyword evidence="1" id="KW-0472">Membrane</keyword>
<keyword evidence="3" id="KW-1185">Reference proteome</keyword>
<evidence type="ECO:0000256" key="1">
    <source>
        <dbReference type="SAM" id="Phobius"/>
    </source>
</evidence>
<organism evidence="2 3">
    <name type="scientific">Euplotes crassus</name>
    <dbReference type="NCBI Taxonomy" id="5936"/>
    <lineage>
        <taxon>Eukaryota</taxon>
        <taxon>Sar</taxon>
        <taxon>Alveolata</taxon>
        <taxon>Ciliophora</taxon>
        <taxon>Intramacronucleata</taxon>
        <taxon>Spirotrichea</taxon>
        <taxon>Hypotrichia</taxon>
        <taxon>Euplotida</taxon>
        <taxon>Euplotidae</taxon>
        <taxon>Moneuplotes</taxon>
    </lineage>
</organism>
<feature type="transmembrane region" description="Helical" evidence="1">
    <location>
        <begin position="54"/>
        <end position="75"/>
    </location>
</feature>
<feature type="transmembrane region" description="Helical" evidence="1">
    <location>
        <begin position="20"/>
        <end position="42"/>
    </location>
</feature>
<sequence>MLISLFTLQDEESDTCVYYKIYLGIILFISCGIMAFTIWRTVKFYLRFRCTKKLILIFLLVVCASTVGRVLYFIFEFLWRTGECSMPYNTCAESLMHWLSATLFAIAVVINIFNWIYQTIKMKVFQEGKYKDQTAVHLVFGIFVLVVFLTYIGFVTSSCIFEDSADVIFNIVTLVYAGTFFIIGLTFIIVGINFYRKYKQFNIDQATKIRTRIIMSISVISISFITRGTLNILYYIFDKNARLRREWLKSNSLWFPIIMTAYFIVAEILPTLYLCLGLKVASNQASKKEIFSEDIDTSLSIDRFTVMNINEQMHSEGSIETETSFGWKDKT</sequence>
<accession>A0AAD1UHC0</accession>
<feature type="transmembrane region" description="Helical" evidence="1">
    <location>
        <begin position="95"/>
        <end position="117"/>
    </location>
</feature>
<keyword evidence="1" id="KW-1133">Transmembrane helix</keyword>
<comment type="caution">
    <text evidence="2">The sequence shown here is derived from an EMBL/GenBank/DDBJ whole genome shotgun (WGS) entry which is preliminary data.</text>
</comment>
<evidence type="ECO:0000313" key="2">
    <source>
        <dbReference type="EMBL" id="CAI2367951.1"/>
    </source>
</evidence>
<dbReference type="EMBL" id="CAMPGE010009076">
    <property type="protein sequence ID" value="CAI2367951.1"/>
    <property type="molecule type" value="Genomic_DNA"/>
</dbReference>
<protein>
    <recommendedName>
        <fullName evidence="4">THH1/TOM1/TOM3 domain-containing protein</fullName>
    </recommendedName>
</protein>